<dbReference type="PROSITE" id="PS50043">
    <property type="entry name" value="HTH_LUXR_2"/>
    <property type="match status" value="1"/>
</dbReference>
<evidence type="ECO:0000256" key="2">
    <source>
        <dbReference type="ARBA" id="ARBA00023125"/>
    </source>
</evidence>
<dbReference type="Proteomes" id="UP001139450">
    <property type="component" value="Unassembled WGS sequence"/>
</dbReference>
<dbReference type="GO" id="GO:0003677">
    <property type="term" value="F:DNA binding"/>
    <property type="evidence" value="ECO:0007669"/>
    <property type="project" value="UniProtKB-KW"/>
</dbReference>
<dbReference type="InterPro" id="IPR011006">
    <property type="entry name" value="CheY-like_superfamily"/>
</dbReference>
<feature type="modified residue" description="4-aspartylphosphate" evidence="3">
    <location>
        <position position="59"/>
    </location>
</feature>
<dbReference type="SMART" id="SM00421">
    <property type="entry name" value="HTH_LUXR"/>
    <property type="match status" value="1"/>
</dbReference>
<dbReference type="AlphaFoldDB" id="A0A9X1X3H8"/>
<keyword evidence="1 3" id="KW-0597">Phosphoprotein</keyword>
<dbReference type="InterPro" id="IPR039420">
    <property type="entry name" value="WalR-like"/>
</dbReference>
<keyword evidence="2" id="KW-0238">DNA-binding</keyword>
<keyword evidence="7" id="KW-1185">Reference proteome</keyword>
<dbReference type="InterPro" id="IPR000792">
    <property type="entry name" value="Tscrpt_reg_LuxR_C"/>
</dbReference>
<dbReference type="RefSeq" id="WP_245130285.1">
    <property type="nucleotide sequence ID" value="NZ_JALJEJ010000005.1"/>
</dbReference>
<dbReference type="PANTHER" id="PTHR43214">
    <property type="entry name" value="TWO-COMPONENT RESPONSE REGULATOR"/>
    <property type="match status" value="1"/>
</dbReference>
<dbReference type="CDD" id="cd06170">
    <property type="entry name" value="LuxR_C_like"/>
    <property type="match status" value="1"/>
</dbReference>
<dbReference type="Pfam" id="PF00196">
    <property type="entry name" value="GerE"/>
    <property type="match status" value="1"/>
</dbReference>
<dbReference type="EMBL" id="JALJEJ010000005">
    <property type="protein sequence ID" value="MCJ8210444.1"/>
    <property type="molecule type" value="Genomic_DNA"/>
</dbReference>
<organism evidence="6 7">
    <name type="scientific">Mucilaginibacter straminoryzae</name>
    <dbReference type="NCBI Taxonomy" id="2932774"/>
    <lineage>
        <taxon>Bacteria</taxon>
        <taxon>Pseudomonadati</taxon>
        <taxon>Bacteroidota</taxon>
        <taxon>Sphingobacteriia</taxon>
        <taxon>Sphingobacteriales</taxon>
        <taxon>Sphingobacteriaceae</taxon>
        <taxon>Mucilaginibacter</taxon>
    </lineage>
</organism>
<dbReference type="GO" id="GO:0006355">
    <property type="term" value="P:regulation of DNA-templated transcription"/>
    <property type="evidence" value="ECO:0007669"/>
    <property type="project" value="InterPro"/>
</dbReference>
<dbReference type="SUPFAM" id="SSF52172">
    <property type="entry name" value="CheY-like"/>
    <property type="match status" value="1"/>
</dbReference>
<proteinExistence type="predicted"/>
<accession>A0A9X1X3H8</accession>
<dbReference type="PANTHER" id="PTHR43214:SF43">
    <property type="entry name" value="TWO-COMPONENT RESPONSE REGULATOR"/>
    <property type="match status" value="1"/>
</dbReference>
<evidence type="ECO:0000313" key="7">
    <source>
        <dbReference type="Proteomes" id="UP001139450"/>
    </source>
</evidence>
<gene>
    <name evidence="6" type="ORF">MUY27_12070</name>
</gene>
<dbReference type="InterPro" id="IPR001789">
    <property type="entry name" value="Sig_transdc_resp-reg_receiver"/>
</dbReference>
<evidence type="ECO:0000256" key="1">
    <source>
        <dbReference type="ARBA" id="ARBA00022553"/>
    </source>
</evidence>
<dbReference type="Gene3D" id="3.40.50.2300">
    <property type="match status" value="1"/>
</dbReference>
<dbReference type="Pfam" id="PF00072">
    <property type="entry name" value="Response_reg"/>
    <property type="match status" value="1"/>
</dbReference>
<evidence type="ECO:0000256" key="3">
    <source>
        <dbReference type="PROSITE-ProRule" id="PRU00169"/>
    </source>
</evidence>
<sequence>METEPIQVAVVDDHTLFRNGVAALLNELDDIKVIFEAGNGLQMQQQIANGLLPQVILMDINMPVKNGYESARWVAENHPQIKVLALSMFEDDEAVIQMIRNGAKGYLLKESKPRELQEAIRTVHQKGIYLNEMVSGKLLRSVHQEGFAPALTEREIDFLKLCCSELTYKEIADKMFVSPRTVDNYRDALFQKLNIKSRTGLVLYAIQNNIFKIGKM</sequence>
<reference evidence="6" key="1">
    <citation type="submission" date="2022-04" db="EMBL/GenBank/DDBJ databases">
        <title>Mucilaginibacter sp. RS28 isolated from freshwater.</title>
        <authorList>
            <person name="Ko S.-R."/>
        </authorList>
    </citation>
    <scope>NUCLEOTIDE SEQUENCE</scope>
    <source>
        <strain evidence="6">RS28</strain>
    </source>
</reference>
<dbReference type="InterPro" id="IPR016032">
    <property type="entry name" value="Sig_transdc_resp-reg_C-effctor"/>
</dbReference>
<evidence type="ECO:0000259" key="5">
    <source>
        <dbReference type="PROSITE" id="PS50110"/>
    </source>
</evidence>
<protein>
    <submittedName>
        <fullName evidence="6">Response regulator transcription factor</fullName>
    </submittedName>
</protein>
<comment type="caution">
    <text evidence="6">The sequence shown here is derived from an EMBL/GenBank/DDBJ whole genome shotgun (WGS) entry which is preliminary data.</text>
</comment>
<feature type="domain" description="HTH luxR-type" evidence="4">
    <location>
        <begin position="144"/>
        <end position="209"/>
    </location>
</feature>
<name>A0A9X1X3H8_9SPHI</name>
<dbReference type="PRINTS" id="PR00038">
    <property type="entry name" value="HTHLUXR"/>
</dbReference>
<feature type="domain" description="Response regulatory" evidence="5">
    <location>
        <begin position="7"/>
        <end position="124"/>
    </location>
</feature>
<dbReference type="SUPFAM" id="SSF46894">
    <property type="entry name" value="C-terminal effector domain of the bipartite response regulators"/>
    <property type="match status" value="1"/>
</dbReference>
<dbReference type="CDD" id="cd17535">
    <property type="entry name" value="REC_NarL-like"/>
    <property type="match status" value="1"/>
</dbReference>
<evidence type="ECO:0000259" key="4">
    <source>
        <dbReference type="PROSITE" id="PS50043"/>
    </source>
</evidence>
<dbReference type="GO" id="GO:0000160">
    <property type="term" value="P:phosphorelay signal transduction system"/>
    <property type="evidence" value="ECO:0007669"/>
    <property type="project" value="InterPro"/>
</dbReference>
<dbReference type="SMART" id="SM00448">
    <property type="entry name" value="REC"/>
    <property type="match status" value="1"/>
</dbReference>
<dbReference type="PROSITE" id="PS50110">
    <property type="entry name" value="RESPONSE_REGULATORY"/>
    <property type="match status" value="1"/>
</dbReference>
<dbReference type="InterPro" id="IPR058245">
    <property type="entry name" value="NreC/VraR/RcsB-like_REC"/>
</dbReference>
<evidence type="ECO:0000313" key="6">
    <source>
        <dbReference type="EMBL" id="MCJ8210444.1"/>
    </source>
</evidence>